<dbReference type="KEGG" id="rhf:EUB48_15845"/>
<dbReference type="Proteomes" id="UP000316798">
    <property type="component" value="Chromosome"/>
</dbReference>
<proteinExistence type="predicted"/>
<keyword evidence="1" id="KW-0805">Transcription regulation</keyword>
<dbReference type="GO" id="GO:0003677">
    <property type="term" value="F:DNA binding"/>
    <property type="evidence" value="ECO:0007669"/>
    <property type="project" value="UniProtKB-KW"/>
</dbReference>
<reference evidence="4 5" key="1">
    <citation type="submission" date="2019-01" db="EMBL/GenBank/DDBJ databases">
        <title>Genomic insights into a novel species Rhodoferax sp.</title>
        <authorList>
            <person name="Jin L."/>
        </authorList>
    </citation>
    <scope>NUCLEOTIDE SEQUENCE [LARGE SCALE GENOMIC DNA]</scope>
    <source>
        <strain evidence="4 5">CHu59-6-5</strain>
    </source>
</reference>
<name>A0A515DDV8_9BURK</name>
<evidence type="ECO:0000256" key="2">
    <source>
        <dbReference type="ARBA" id="ARBA00023125"/>
    </source>
</evidence>
<keyword evidence="2" id="KW-0238">DNA-binding</keyword>
<dbReference type="AlphaFoldDB" id="A0A515DDV8"/>
<accession>A0A515DDV8</accession>
<dbReference type="EMBL" id="CP035503">
    <property type="protein sequence ID" value="QDL38594.1"/>
    <property type="molecule type" value="Genomic_DNA"/>
</dbReference>
<gene>
    <name evidence="4" type="ORF">EUB48_15845</name>
</gene>
<organism evidence="4 5">
    <name type="scientific">Rhodoferax sediminis</name>
    <dbReference type="NCBI Taxonomy" id="2509614"/>
    <lineage>
        <taxon>Bacteria</taxon>
        <taxon>Pseudomonadati</taxon>
        <taxon>Pseudomonadota</taxon>
        <taxon>Betaproteobacteria</taxon>
        <taxon>Burkholderiales</taxon>
        <taxon>Comamonadaceae</taxon>
        <taxon>Rhodoferax</taxon>
    </lineage>
</organism>
<evidence type="ECO:0000256" key="1">
    <source>
        <dbReference type="ARBA" id="ARBA00023015"/>
    </source>
</evidence>
<evidence type="ECO:0000313" key="4">
    <source>
        <dbReference type="EMBL" id="QDL38594.1"/>
    </source>
</evidence>
<evidence type="ECO:0000313" key="5">
    <source>
        <dbReference type="Proteomes" id="UP000316798"/>
    </source>
</evidence>
<evidence type="ECO:0008006" key="6">
    <source>
        <dbReference type="Google" id="ProtNLM"/>
    </source>
</evidence>
<dbReference type="RefSeq" id="WP_142820034.1">
    <property type="nucleotide sequence ID" value="NZ_CP035503.1"/>
</dbReference>
<protein>
    <recommendedName>
        <fullName evidence="6">FCD domain-containing protein</fullName>
    </recommendedName>
</protein>
<evidence type="ECO:0000256" key="3">
    <source>
        <dbReference type="ARBA" id="ARBA00023163"/>
    </source>
</evidence>
<dbReference type="Gene3D" id="1.20.120.530">
    <property type="entry name" value="GntR ligand-binding domain-like"/>
    <property type="match status" value="1"/>
</dbReference>
<keyword evidence="5" id="KW-1185">Reference proteome</keyword>
<dbReference type="InterPro" id="IPR008920">
    <property type="entry name" value="TF_FadR/GntR_C"/>
</dbReference>
<sequence length="63" mass="6927">MHQRVERIVDHHPRIARAFRASDPAQVRSEIEHHIQDINAFLLATTPDVGEGDAVSSTSGPAD</sequence>
<keyword evidence="3" id="KW-0804">Transcription</keyword>